<dbReference type="RefSeq" id="WP_170185750.1">
    <property type="nucleotide sequence ID" value="NZ_BAAAPR010000012.1"/>
</dbReference>
<reference evidence="2 3" key="1">
    <citation type="submission" date="2019-06" db="EMBL/GenBank/DDBJ databases">
        <title>Sequencing the genomes of 1000 actinobacteria strains.</title>
        <authorList>
            <person name="Klenk H.-P."/>
        </authorList>
    </citation>
    <scope>NUCLEOTIDE SEQUENCE [LARGE SCALE GENOMIC DNA]</scope>
    <source>
        <strain evidence="2 3">DSM 18607</strain>
    </source>
</reference>
<proteinExistence type="predicted"/>
<dbReference type="SUPFAM" id="SSF50939">
    <property type="entry name" value="Sialidases"/>
    <property type="match status" value="1"/>
</dbReference>
<dbReference type="AlphaFoldDB" id="A0A542E5T7"/>
<dbReference type="InterPro" id="IPR013783">
    <property type="entry name" value="Ig-like_fold"/>
</dbReference>
<feature type="signal peptide" evidence="1">
    <location>
        <begin position="1"/>
        <end position="26"/>
    </location>
</feature>
<dbReference type="Proteomes" id="UP000317893">
    <property type="component" value="Unassembled WGS sequence"/>
</dbReference>
<evidence type="ECO:0000313" key="2">
    <source>
        <dbReference type="EMBL" id="TQJ10629.1"/>
    </source>
</evidence>
<dbReference type="Gene3D" id="2.60.40.10">
    <property type="entry name" value="Immunoglobulins"/>
    <property type="match status" value="1"/>
</dbReference>
<organism evidence="2 3">
    <name type="scientific">Lapillicoccus jejuensis</name>
    <dbReference type="NCBI Taxonomy" id="402171"/>
    <lineage>
        <taxon>Bacteria</taxon>
        <taxon>Bacillati</taxon>
        <taxon>Actinomycetota</taxon>
        <taxon>Actinomycetes</taxon>
        <taxon>Micrococcales</taxon>
        <taxon>Intrasporangiaceae</taxon>
        <taxon>Lapillicoccus</taxon>
    </lineage>
</organism>
<sequence>MSARRLAGLVWVVVLALLATTLPATAASAAPPVVVLGASRTIDGGWFTGVDPAASFWDKPGTSAATGPDSHSLWLSGSVVGVALQGVDAWTVGDVPAVGRVNLTMGSAAPPVVGGTLSILALTRDGGGTMTSLAAAWDVELADGGQRAGFVRIASDVPWSGLVATTLPTGSTVVGQSRTVPAVTVRNAGPTPALVTLSLRSMGGQPVDYAVADSTTCLATTPLDPGATCTVDLVFTPRHTMLSAALLYLGDRGSPVVAPLRSNGVGTPGAPTVSAASTVLGAVLTWTLSADDGGALPQRVDVSRSTDGGRTWSVVTSVAAPRATDSVTVPWPAGSPTLLVRASLTTAAGFTSPVATTSPVSWGGRSYLLRAWWDSTSPGIAAQDLATGSIAVLPGITSAVAAADGSTVLVSRPGTGGVDVARVTRASGTVAPPVLYRSVGVPLAVSADGATVVWKGSQIGDVCWASALATGPVRCRNIGFVGFGDAALLPDGRTLLVAQLNGVELVLVDLLGGPLVHTGINAARFTLSPDARLVAVGSFSPDTGAPTQLRSFDPRTLHFGAPHDLPTTSPDVVFRDARHLVLAPDLYGAHEVTVAADGTSSGYALSTPGPRSADHTVVTGPGPVLSASGPSDRPTYGVDLTNLPAGTTATCASDAGAPLPCGSSWTAPAGVSGRHTLVVTATAPDGTTSTAVRGWTASTGQFVSTPTRRVLDTRTGVGAPRGRLTGGRSLVLTVPGLPADATAVTLNLTAVGATSPTYLTVHPADAVRPTVSNLNVTDALPLANLVTVRVAPGGRVAVYDAAGSVDVVADLQGWFTPSAGDCFTPTDPVRLVDSRTGTGGVRGPIGVDAGVSSSLWTLLPSELSGPERPVRSLALGVVATRATAPGYLSLTTDDTATRPTTSNVNFPAGRNVANLAVVDLPSSTLSRLQLWHGGPGTVDAVADLLGYYGPDGARLTAVTPTRVLDSRTGLGAPLGRLAAGQSVTVTVPGLPLGTTAVAVNLTAVAPSTSGYLVAYPTGLPRPGTSSVNFVAGRATAGATIVKVDGQGRLTVTNGSAGTLDIVLDLQGYYAP</sequence>
<feature type="chain" id="PRO_5039182071" description="ASPM-SPD-2-Hydin domain-containing protein" evidence="1">
    <location>
        <begin position="27"/>
        <end position="1071"/>
    </location>
</feature>
<name>A0A542E5T7_9MICO</name>
<dbReference type="SUPFAM" id="SSF82171">
    <property type="entry name" value="DPP6 N-terminal domain-like"/>
    <property type="match status" value="1"/>
</dbReference>
<keyword evidence="3" id="KW-1185">Reference proteome</keyword>
<dbReference type="EMBL" id="VFMN01000001">
    <property type="protein sequence ID" value="TQJ10629.1"/>
    <property type="molecule type" value="Genomic_DNA"/>
</dbReference>
<evidence type="ECO:0000313" key="3">
    <source>
        <dbReference type="Proteomes" id="UP000317893"/>
    </source>
</evidence>
<dbReference type="InterPro" id="IPR036278">
    <property type="entry name" value="Sialidase_sf"/>
</dbReference>
<comment type="caution">
    <text evidence="2">The sequence shown here is derived from an EMBL/GenBank/DDBJ whole genome shotgun (WGS) entry which is preliminary data.</text>
</comment>
<dbReference type="GO" id="GO:0005975">
    <property type="term" value="P:carbohydrate metabolic process"/>
    <property type="evidence" value="ECO:0007669"/>
    <property type="project" value="UniProtKB-ARBA"/>
</dbReference>
<gene>
    <name evidence="2" type="ORF">FB458_3758</name>
</gene>
<keyword evidence="1" id="KW-0732">Signal</keyword>
<evidence type="ECO:0000256" key="1">
    <source>
        <dbReference type="SAM" id="SignalP"/>
    </source>
</evidence>
<evidence type="ECO:0008006" key="4">
    <source>
        <dbReference type="Google" id="ProtNLM"/>
    </source>
</evidence>
<protein>
    <recommendedName>
        <fullName evidence="4">ASPM-SPD-2-Hydin domain-containing protein</fullName>
    </recommendedName>
</protein>
<accession>A0A542E5T7</accession>